<organism evidence="3 4">
    <name type="scientific">Pseudobutyrivibrio ruminis</name>
    <dbReference type="NCBI Taxonomy" id="46206"/>
    <lineage>
        <taxon>Bacteria</taxon>
        <taxon>Bacillati</taxon>
        <taxon>Bacillota</taxon>
        <taxon>Clostridia</taxon>
        <taxon>Lachnospirales</taxon>
        <taxon>Lachnospiraceae</taxon>
        <taxon>Pseudobutyrivibrio</taxon>
    </lineage>
</organism>
<dbReference type="InterPro" id="IPR011034">
    <property type="entry name" value="Formyl_transferase-like_C_sf"/>
</dbReference>
<dbReference type="GO" id="GO:0016740">
    <property type="term" value="F:transferase activity"/>
    <property type="evidence" value="ECO:0007669"/>
    <property type="project" value="UniProtKB-KW"/>
</dbReference>
<dbReference type="InterPro" id="IPR002376">
    <property type="entry name" value="Formyl_transf_N"/>
</dbReference>
<dbReference type="Gene3D" id="3.10.25.20">
    <property type="match status" value="1"/>
</dbReference>
<keyword evidence="4" id="KW-1185">Reference proteome</keyword>
<dbReference type="SUPFAM" id="SSF50486">
    <property type="entry name" value="FMT C-terminal domain-like"/>
    <property type="match status" value="1"/>
</dbReference>
<dbReference type="RefSeq" id="WP_090154037.1">
    <property type="nucleotide sequence ID" value="NZ_PDYH01000010.1"/>
</dbReference>
<evidence type="ECO:0000259" key="1">
    <source>
        <dbReference type="Pfam" id="PF00551"/>
    </source>
</evidence>
<sequence length="226" mass="26374">MERYLIATTKSWNIEKAKKLKEQSEDRIFIINDKEQLNLEYLNKIQPKYIFFPHWSWIIPKDVYENYECIVFHMTDLPFGRGGSPLQNLLVRGIYKTKVSALRVCKGIDEGDIYLKKPIDISEGSAEEIFTRISSVIFDEMIPEIVSKEIKPVPQEGDVVTFSRRKPEQSLIPDGLNQRQLYDYIRMLDGEGYPKAFTMVGNGRMEYSNARIINDKLVAYVEYIED</sequence>
<dbReference type="Gene3D" id="3.40.50.170">
    <property type="entry name" value="Formyl transferase, N-terminal domain"/>
    <property type="match status" value="1"/>
</dbReference>
<dbReference type="InterPro" id="IPR049355">
    <property type="entry name" value="Formyl_trans-like_C"/>
</dbReference>
<gene>
    <name evidence="3" type="ORF">CSX00_02975</name>
</gene>
<comment type="caution">
    <text evidence="3">The sequence shown here is derived from an EMBL/GenBank/DDBJ whole genome shotgun (WGS) entry which is preliminary data.</text>
</comment>
<dbReference type="Pfam" id="PF21553">
    <property type="entry name" value="Formyl_trans_C_2"/>
    <property type="match status" value="1"/>
</dbReference>
<dbReference type="Pfam" id="PF00551">
    <property type="entry name" value="Formyl_trans_N"/>
    <property type="match status" value="1"/>
</dbReference>
<dbReference type="AlphaFoldDB" id="A0A2G3EC74"/>
<dbReference type="SUPFAM" id="SSF53328">
    <property type="entry name" value="Formyltransferase"/>
    <property type="match status" value="1"/>
</dbReference>
<feature type="domain" description="Formyl transferase N-terminal" evidence="1">
    <location>
        <begin position="35"/>
        <end position="128"/>
    </location>
</feature>
<evidence type="ECO:0000313" key="3">
    <source>
        <dbReference type="EMBL" id="PHU40928.1"/>
    </source>
</evidence>
<feature type="domain" description="Methionyl-tRNA formyltransferase-like C-terminal" evidence="2">
    <location>
        <begin position="167"/>
        <end position="223"/>
    </location>
</feature>
<accession>A0A2G3EC74</accession>
<evidence type="ECO:0000259" key="2">
    <source>
        <dbReference type="Pfam" id="PF21553"/>
    </source>
</evidence>
<dbReference type="CDD" id="cd08821">
    <property type="entry name" value="FMT_core_like_1"/>
    <property type="match status" value="1"/>
</dbReference>
<dbReference type="InterPro" id="IPR036477">
    <property type="entry name" value="Formyl_transf_N_sf"/>
</dbReference>
<protein>
    <submittedName>
        <fullName evidence="3">Methionyl-tRNA formyltransferase</fullName>
    </submittedName>
</protein>
<reference evidence="3" key="1">
    <citation type="submission" date="2017-10" db="EMBL/GenBank/DDBJ databases">
        <title>Resolving the taxonomy of Roseburia spp., Eubacterium rectale and Agathobacter spp. through phylogenomic analysis.</title>
        <authorList>
            <person name="Sheridan P.O."/>
            <person name="Walker A.W."/>
            <person name="Duncan S.H."/>
            <person name="Scott K.P."/>
            <person name="Toole P.W.O."/>
            <person name="Luis P."/>
            <person name="Flint H.J."/>
        </authorList>
    </citation>
    <scope>NUCLEOTIDE SEQUENCE [LARGE SCALE GENOMIC DNA]</scope>
    <source>
        <strain evidence="3">JK10</strain>
    </source>
</reference>
<dbReference type="Proteomes" id="UP000224317">
    <property type="component" value="Unassembled WGS sequence"/>
</dbReference>
<proteinExistence type="predicted"/>
<name>A0A2G3EC74_9FIRM</name>
<evidence type="ECO:0000313" key="4">
    <source>
        <dbReference type="Proteomes" id="UP000224317"/>
    </source>
</evidence>
<dbReference type="EMBL" id="PDYH01000010">
    <property type="protein sequence ID" value="PHU40928.1"/>
    <property type="molecule type" value="Genomic_DNA"/>
</dbReference>